<dbReference type="PANTHER" id="PTHR43861:SF1">
    <property type="entry name" value="TRANS-ACONITATE 2-METHYLTRANSFERASE"/>
    <property type="match status" value="1"/>
</dbReference>
<dbReference type="InterPro" id="IPR041698">
    <property type="entry name" value="Methyltransf_25"/>
</dbReference>
<dbReference type="Proteomes" id="UP000282321">
    <property type="component" value="Unassembled WGS sequence"/>
</dbReference>
<organism evidence="4 5">
    <name type="scientific">candidate division TA06 bacterium</name>
    <dbReference type="NCBI Taxonomy" id="2250710"/>
    <lineage>
        <taxon>Bacteria</taxon>
        <taxon>Bacteria division TA06</taxon>
    </lineage>
</organism>
<dbReference type="Pfam" id="PF13649">
    <property type="entry name" value="Methyltransf_25"/>
    <property type="match status" value="1"/>
</dbReference>
<dbReference type="InterPro" id="IPR029063">
    <property type="entry name" value="SAM-dependent_MTases_sf"/>
</dbReference>
<accession>A0A660S5P8</accession>
<evidence type="ECO:0000256" key="1">
    <source>
        <dbReference type="ARBA" id="ARBA00022603"/>
    </source>
</evidence>
<dbReference type="EMBL" id="QNBC01000118">
    <property type="protein sequence ID" value="RKX64989.1"/>
    <property type="molecule type" value="Genomic_DNA"/>
</dbReference>
<keyword evidence="2" id="KW-0808">Transferase</keyword>
<evidence type="ECO:0000313" key="5">
    <source>
        <dbReference type="Proteomes" id="UP000282321"/>
    </source>
</evidence>
<proteinExistence type="predicted"/>
<gene>
    <name evidence="4" type="ORF">DRP44_07285</name>
</gene>
<dbReference type="PANTHER" id="PTHR43861">
    <property type="entry name" value="TRANS-ACONITATE 2-METHYLTRANSFERASE-RELATED"/>
    <property type="match status" value="1"/>
</dbReference>
<evidence type="ECO:0000313" key="4">
    <source>
        <dbReference type="EMBL" id="RKX64989.1"/>
    </source>
</evidence>
<feature type="domain" description="Methyltransferase" evidence="3">
    <location>
        <begin position="49"/>
        <end position="144"/>
    </location>
</feature>
<dbReference type="AlphaFoldDB" id="A0A660S5P8"/>
<dbReference type="SUPFAM" id="SSF53335">
    <property type="entry name" value="S-adenosyl-L-methionine-dependent methyltransferases"/>
    <property type="match status" value="1"/>
</dbReference>
<reference evidence="4 5" key="1">
    <citation type="submission" date="2018-06" db="EMBL/GenBank/DDBJ databases">
        <title>Extensive metabolic versatility and redundancy in microbially diverse, dynamic hydrothermal sediments.</title>
        <authorList>
            <person name="Dombrowski N."/>
            <person name="Teske A."/>
            <person name="Baker B.J."/>
        </authorList>
    </citation>
    <scope>NUCLEOTIDE SEQUENCE [LARGE SCALE GENOMIC DNA]</scope>
    <source>
        <strain evidence="4">B35_G9</strain>
    </source>
</reference>
<dbReference type="CDD" id="cd02440">
    <property type="entry name" value="AdoMet_MTases"/>
    <property type="match status" value="1"/>
</dbReference>
<protein>
    <recommendedName>
        <fullName evidence="3">Methyltransferase domain-containing protein</fullName>
    </recommendedName>
</protein>
<sequence length="214" mass="24743">MEDKISRVTIHGFMAKYYDTILNLITFGKYPGLLNKAIEIMNLKSDEKILDIGAGSGRNACLMHNYLNDNGEILGFDIEPVMIHQFKKKCVFDNTKIEKHDIIEPFPYVDYFDRVFISFVIHGFSRENRKIILKNINKSLKKGGKISIFDYGNFKFESQPFFIKTIFKIAECPYAFEYISDDREKMLTDIGFNNVKINELAGKYVTLTTAIKNS</sequence>
<evidence type="ECO:0000259" key="3">
    <source>
        <dbReference type="Pfam" id="PF13649"/>
    </source>
</evidence>
<evidence type="ECO:0000256" key="2">
    <source>
        <dbReference type="ARBA" id="ARBA00022679"/>
    </source>
</evidence>
<dbReference type="Gene3D" id="3.40.50.150">
    <property type="entry name" value="Vaccinia Virus protein VP39"/>
    <property type="match status" value="1"/>
</dbReference>
<comment type="caution">
    <text evidence="4">The sequence shown here is derived from an EMBL/GenBank/DDBJ whole genome shotgun (WGS) entry which is preliminary data.</text>
</comment>
<name>A0A660S5P8_UNCT6</name>
<keyword evidence="1" id="KW-0489">Methyltransferase</keyword>